<dbReference type="InterPro" id="IPR037158">
    <property type="entry name" value="Thr_synth_N_sf"/>
</dbReference>
<feature type="region of interest" description="Disordered" evidence="1">
    <location>
        <begin position="15"/>
        <end position="40"/>
    </location>
</feature>
<dbReference type="InterPro" id="IPR051166">
    <property type="entry name" value="Threonine_Synthase"/>
</dbReference>
<sequence length="172" mass="18856">PFWLNISPKLSVESAAGLPPHRGRARGPRSASRGALCATGMAPQPGRIRYRSTRGGASDLTFEQAVFEGLAPDGGLMIPDEIPDVSKSYKDWRSLKFDELAYEIASLYCGEDEIPAADLRELMRRSYASFEHADVVPTVKHGNLHISNCSTGQLSRSRTWRFRPSATSTSTS</sequence>
<proteinExistence type="predicted"/>
<dbReference type="InterPro" id="IPR036052">
    <property type="entry name" value="TrpB-like_PALP_sf"/>
</dbReference>
<dbReference type="PANTHER" id="PTHR42690">
    <property type="entry name" value="THREONINE SYNTHASE FAMILY MEMBER"/>
    <property type="match status" value="1"/>
</dbReference>
<name>A0ABN9PQY0_9DINO</name>
<dbReference type="EMBL" id="CAUYUJ010001360">
    <property type="protein sequence ID" value="CAK0795534.1"/>
    <property type="molecule type" value="Genomic_DNA"/>
</dbReference>
<dbReference type="InterPro" id="IPR029144">
    <property type="entry name" value="Thr_synth_N"/>
</dbReference>
<feature type="non-terminal residue" evidence="3">
    <location>
        <position position="1"/>
    </location>
</feature>
<reference evidence="3" key="1">
    <citation type="submission" date="2023-10" db="EMBL/GenBank/DDBJ databases">
        <authorList>
            <person name="Chen Y."/>
            <person name="Shah S."/>
            <person name="Dougan E. K."/>
            <person name="Thang M."/>
            <person name="Chan C."/>
        </authorList>
    </citation>
    <scope>NUCLEOTIDE SEQUENCE [LARGE SCALE GENOMIC DNA]</scope>
</reference>
<gene>
    <name evidence="3" type="ORF">PCOR1329_LOCUS5190</name>
</gene>
<keyword evidence="4" id="KW-1185">Reference proteome</keyword>
<dbReference type="PANTHER" id="PTHR42690:SF1">
    <property type="entry name" value="THREONINE SYNTHASE-LIKE 2"/>
    <property type="match status" value="1"/>
</dbReference>
<comment type="caution">
    <text evidence="3">The sequence shown here is derived from an EMBL/GenBank/DDBJ whole genome shotgun (WGS) entry which is preliminary data.</text>
</comment>
<dbReference type="Proteomes" id="UP001189429">
    <property type="component" value="Unassembled WGS sequence"/>
</dbReference>
<evidence type="ECO:0000313" key="4">
    <source>
        <dbReference type="Proteomes" id="UP001189429"/>
    </source>
</evidence>
<dbReference type="Gene3D" id="3.90.1380.10">
    <property type="entry name" value="Threonine synthase, N-terminal domain"/>
    <property type="match status" value="1"/>
</dbReference>
<evidence type="ECO:0000259" key="2">
    <source>
        <dbReference type="Pfam" id="PF14821"/>
    </source>
</evidence>
<feature type="domain" description="Threonine synthase N-terminal" evidence="2">
    <location>
        <begin position="49"/>
        <end position="127"/>
    </location>
</feature>
<dbReference type="SUPFAM" id="SSF53686">
    <property type="entry name" value="Tryptophan synthase beta subunit-like PLP-dependent enzymes"/>
    <property type="match status" value="1"/>
</dbReference>
<evidence type="ECO:0000256" key="1">
    <source>
        <dbReference type="SAM" id="MobiDB-lite"/>
    </source>
</evidence>
<evidence type="ECO:0000313" key="3">
    <source>
        <dbReference type="EMBL" id="CAK0795534.1"/>
    </source>
</evidence>
<organism evidence="3 4">
    <name type="scientific">Prorocentrum cordatum</name>
    <dbReference type="NCBI Taxonomy" id="2364126"/>
    <lineage>
        <taxon>Eukaryota</taxon>
        <taxon>Sar</taxon>
        <taxon>Alveolata</taxon>
        <taxon>Dinophyceae</taxon>
        <taxon>Prorocentrales</taxon>
        <taxon>Prorocentraceae</taxon>
        <taxon>Prorocentrum</taxon>
    </lineage>
</organism>
<accession>A0ABN9PQY0</accession>
<protein>
    <recommendedName>
        <fullName evidence="2">Threonine synthase N-terminal domain-containing protein</fullName>
    </recommendedName>
</protein>
<dbReference type="Pfam" id="PF14821">
    <property type="entry name" value="Thr_synth_N"/>
    <property type="match status" value="1"/>
</dbReference>